<reference evidence="2 3" key="1">
    <citation type="submission" date="2024-08" db="EMBL/GenBank/DDBJ databases">
        <title>Two novel Cytobacillus novel species.</title>
        <authorList>
            <person name="Liu G."/>
        </authorList>
    </citation>
    <scope>NUCLEOTIDE SEQUENCE [LARGE SCALE GENOMIC DNA]</scope>
    <source>
        <strain evidence="2 3">FJAT-54145</strain>
    </source>
</reference>
<accession>A0ABW6KCR2</accession>
<evidence type="ECO:0000256" key="1">
    <source>
        <dbReference type="SAM" id="MobiDB-lite"/>
    </source>
</evidence>
<name>A0ABW6KCR2_9BACI</name>
<dbReference type="Proteomes" id="UP001601059">
    <property type="component" value="Unassembled WGS sequence"/>
</dbReference>
<comment type="caution">
    <text evidence="2">The sequence shown here is derived from an EMBL/GenBank/DDBJ whole genome shotgun (WGS) entry which is preliminary data.</text>
</comment>
<dbReference type="RefSeq" id="WP_389361922.1">
    <property type="nucleotide sequence ID" value="NZ_JBIACK010000007.1"/>
</dbReference>
<gene>
    <name evidence="2" type="ORF">ACFYKX_15260</name>
</gene>
<evidence type="ECO:0000313" key="3">
    <source>
        <dbReference type="Proteomes" id="UP001601059"/>
    </source>
</evidence>
<evidence type="ECO:0008006" key="4">
    <source>
        <dbReference type="Google" id="ProtNLM"/>
    </source>
</evidence>
<feature type="compositionally biased region" description="Low complexity" evidence="1">
    <location>
        <begin position="68"/>
        <end position="78"/>
    </location>
</feature>
<dbReference type="EMBL" id="JBIACK010000007">
    <property type="protein sequence ID" value="MFE8701959.1"/>
    <property type="molecule type" value="Genomic_DNA"/>
</dbReference>
<proteinExistence type="predicted"/>
<evidence type="ECO:0000313" key="2">
    <source>
        <dbReference type="EMBL" id="MFE8701959.1"/>
    </source>
</evidence>
<feature type="region of interest" description="Disordered" evidence="1">
    <location>
        <begin position="68"/>
        <end position="99"/>
    </location>
</feature>
<feature type="region of interest" description="Disordered" evidence="1">
    <location>
        <begin position="1"/>
        <end position="22"/>
    </location>
</feature>
<organism evidence="2 3">
    <name type="scientific">Cytobacillus spartinae</name>
    <dbReference type="NCBI Taxonomy" id="3299023"/>
    <lineage>
        <taxon>Bacteria</taxon>
        <taxon>Bacillati</taxon>
        <taxon>Bacillota</taxon>
        <taxon>Bacilli</taxon>
        <taxon>Bacillales</taxon>
        <taxon>Bacillaceae</taxon>
        <taxon>Cytobacillus</taxon>
    </lineage>
</organism>
<keyword evidence="3" id="KW-1185">Reference proteome</keyword>
<protein>
    <recommendedName>
        <fullName evidence="4">Transporter</fullName>
    </recommendedName>
</protein>
<sequence length="179" mass="19510">MNFYNQNPYDDYRQQVGTPGTAPGFTGTQQFGGGFPGTQFGGFPGNQFGGFPGGFGGFPGGQFGGFPFPGFPGTQQPGDFPPSAPPFGGGDAGAPTTPPPSFTPQLTQQDVSTFAVDPGGIRGCLYRFTYIWLTNGRSFWFYPTFVGRNSIAGYRWRRFRWEYYGTDLRRISSFRCGGF</sequence>